<name>A0A061JM03_STUST</name>
<dbReference type="EMBL" id="AMCZ02000016">
    <property type="protein sequence ID" value="EWC40761.1"/>
    <property type="molecule type" value="Genomic_DNA"/>
</dbReference>
<protein>
    <submittedName>
        <fullName evidence="1">Uncharacterized protein</fullName>
    </submittedName>
</protein>
<dbReference type="HOGENOM" id="CLU_191511_2_0_6"/>
<dbReference type="AlphaFoldDB" id="A0A061JM03"/>
<comment type="caution">
    <text evidence="1">The sequence shown here is derived from an EMBL/GenBank/DDBJ whole genome shotgun (WGS) entry which is preliminary data.</text>
</comment>
<proteinExistence type="predicted"/>
<evidence type="ECO:0000313" key="2">
    <source>
        <dbReference type="Proteomes" id="UP000026923"/>
    </source>
</evidence>
<dbReference type="Proteomes" id="UP000026923">
    <property type="component" value="Unassembled WGS sequence"/>
</dbReference>
<organism evidence="1 2">
    <name type="scientific">Stutzerimonas stutzeri KOS6</name>
    <dbReference type="NCBI Taxonomy" id="1218352"/>
    <lineage>
        <taxon>Bacteria</taxon>
        <taxon>Pseudomonadati</taxon>
        <taxon>Pseudomonadota</taxon>
        <taxon>Gammaproteobacteria</taxon>
        <taxon>Pseudomonadales</taxon>
        <taxon>Pseudomonadaceae</taxon>
        <taxon>Stutzerimonas</taxon>
    </lineage>
</organism>
<evidence type="ECO:0000313" key="1">
    <source>
        <dbReference type="EMBL" id="EWC40761.1"/>
    </source>
</evidence>
<dbReference type="eggNOG" id="ENOG5031KG0">
    <property type="taxonomic scope" value="Bacteria"/>
</dbReference>
<accession>A0A061JM03</accession>
<dbReference type="RefSeq" id="WP_003295340.1">
    <property type="nucleotide sequence ID" value="NZ_KK020676.1"/>
</dbReference>
<reference evidence="1 2" key="1">
    <citation type="journal article" date="2013" name="Genome Announc.">
        <title>Draft Genome of the Nitrogen-Fixing Bacterium Pseudomonas stutzeri Strain KOS6 Isolated from Industrial Hydrocarbon Sludge.</title>
        <authorList>
            <person name="Grigoryeva T.V."/>
            <person name="Laikov A.V."/>
            <person name="Naumova R.P."/>
            <person name="Manolov A.I."/>
            <person name="Larin A.K."/>
            <person name="Karpova I.Y."/>
            <person name="Semashko T.A."/>
            <person name="Alexeev D.G."/>
            <person name="Kostryukova E.S."/>
            <person name="Muller R."/>
            <person name="Govorun V.M."/>
        </authorList>
    </citation>
    <scope>NUCLEOTIDE SEQUENCE [LARGE SCALE GENOMIC DNA]</scope>
    <source>
        <strain evidence="1 2">KOS6</strain>
    </source>
</reference>
<gene>
    <name evidence="1" type="ORF">B597_013095</name>
</gene>
<sequence length="54" mass="6156">MNILVRPLTTFPDSAWQVCLDKHPVTFRSEAEAKAFVETLRKRLRAPHPLPLSA</sequence>